<comment type="caution">
    <text evidence="2">The sequence shown here is derived from an EMBL/GenBank/DDBJ whole genome shotgun (WGS) entry which is preliminary data.</text>
</comment>
<accession>A0A9P1DQT7</accession>
<protein>
    <submittedName>
        <fullName evidence="2">Uncharacterized protein</fullName>
    </submittedName>
</protein>
<organism evidence="2">
    <name type="scientific">Cladocopium goreaui</name>
    <dbReference type="NCBI Taxonomy" id="2562237"/>
    <lineage>
        <taxon>Eukaryota</taxon>
        <taxon>Sar</taxon>
        <taxon>Alveolata</taxon>
        <taxon>Dinophyceae</taxon>
        <taxon>Suessiales</taxon>
        <taxon>Symbiodiniaceae</taxon>
        <taxon>Cladocopium</taxon>
    </lineage>
</organism>
<feature type="compositionally biased region" description="Low complexity" evidence="1">
    <location>
        <begin position="238"/>
        <end position="260"/>
    </location>
</feature>
<dbReference type="EMBL" id="CAMXCT020006497">
    <property type="protein sequence ID" value="CAL1168129.1"/>
    <property type="molecule type" value="Genomic_DNA"/>
</dbReference>
<keyword evidence="4" id="KW-1185">Reference proteome</keyword>
<sequence>MCFYKAVRELEVSSIQKEFPDVKVAASSATFFWYNDFRCKFSVGKEAENELLNRCAAAKVSRTGPADSLKNRLVGSWLKSSTMEEVGAYARNVPWNATASKASDTHKGDDKELPKVHPALKVNKKSVTVEICGYRFKASIPQNACSLEDAIRMCEQRRLAGTNKLKTFNGMKRQELLDLCTGSFLSKSGNMDTLRQRLVCHWMSKASPGELKLWSEGIPSPTALEHTSSAAPPLSETASSAAPVAAEPAASSAGPASSAAPAAQASSSSAAPAAEVVAGQTSSPGATLAPATADPCQSVLSQCLMASNKVKDVSEMFTDLSQGPQIDPSEKEVKNAELIAAADVVMPVAGMVKILQALHEEGSNVALLLAGQKTMTSKKLTRTYVQRVLMGPEQMFSKELVGDESVGGEPQKLSVWSVFVQTGNQLNTSHFLERLGLQEQDVVVGKISETLPTDLVSAKPWAEPGLLTLDRDVEVRTILKGPYASLGQGFRYLPDDENFG</sequence>
<dbReference type="Proteomes" id="UP001152797">
    <property type="component" value="Unassembled WGS sequence"/>
</dbReference>
<reference evidence="2" key="1">
    <citation type="submission" date="2022-10" db="EMBL/GenBank/DDBJ databases">
        <authorList>
            <person name="Chen Y."/>
            <person name="Dougan E. K."/>
            <person name="Chan C."/>
            <person name="Rhodes N."/>
            <person name="Thang M."/>
        </authorList>
    </citation>
    <scope>NUCLEOTIDE SEQUENCE</scope>
</reference>
<dbReference type="AlphaFoldDB" id="A0A9P1DQT7"/>
<evidence type="ECO:0000313" key="3">
    <source>
        <dbReference type="EMBL" id="CAL1168129.1"/>
    </source>
</evidence>
<evidence type="ECO:0000256" key="1">
    <source>
        <dbReference type="SAM" id="MobiDB-lite"/>
    </source>
</evidence>
<dbReference type="EMBL" id="CAMXCT030006497">
    <property type="protein sequence ID" value="CAL4802066.1"/>
    <property type="molecule type" value="Genomic_DNA"/>
</dbReference>
<feature type="region of interest" description="Disordered" evidence="1">
    <location>
        <begin position="223"/>
        <end position="260"/>
    </location>
</feature>
<dbReference type="EMBL" id="CAMXCT010006497">
    <property type="protein sequence ID" value="CAI4014754.1"/>
    <property type="molecule type" value="Genomic_DNA"/>
</dbReference>
<proteinExistence type="predicted"/>
<reference evidence="3" key="2">
    <citation type="submission" date="2024-04" db="EMBL/GenBank/DDBJ databases">
        <authorList>
            <person name="Chen Y."/>
            <person name="Shah S."/>
            <person name="Dougan E. K."/>
            <person name="Thang M."/>
            <person name="Chan C."/>
        </authorList>
    </citation>
    <scope>NUCLEOTIDE SEQUENCE [LARGE SCALE GENOMIC DNA]</scope>
</reference>
<name>A0A9P1DQT7_9DINO</name>
<evidence type="ECO:0000313" key="4">
    <source>
        <dbReference type="Proteomes" id="UP001152797"/>
    </source>
</evidence>
<gene>
    <name evidence="2" type="ORF">C1SCF055_LOCUS39629</name>
</gene>
<evidence type="ECO:0000313" key="2">
    <source>
        <dbReference type="EMBL" id="CAI4014754.1"/>
    </source>
</evidence>